<sequence length="176" mass="19212">MSQPMKRRKVHLSQQRVADSPFGPIRIDYDRWPSVVARVHGAGIPAVTMLPGRDHGRLTINGFQVPTNRASTGWDPRRKARTRTALVGDRGYELRPTALCRAELRRNGQVIAQARGSLRSYSPFRTIPGLDARVTWSHGVDATDVAVGQAMVVAFGAGAPGALQSIFLFWADAVGI</sequence>
<dbReference type="RefSeq" id="WP_153465181.1">
    <property type="nucleotide sequence ID" value="NZ_WBOF01000001.1"/>
</dbReference>
<accession>A0A6N7KVU9</accession>
<evidence type="ECO:0000313" key="2">
    <source>
        <dbReference type="Proteomes" id="UP000450000"/>
    </source>
</evidence>
<reference evidence="1 2" key="1">
    <citation type="submission" date="2019-09" db="EMBL/GenBank/DDBJ databases">
        <title>Genome Sequences of Streptomyces kaniharaensis ATCC 21070.</title>
        <authorList>
            <person name="Zhu W."/>
            <person name="De Crecy-Lagard V."/>
            <person name="Richards N.G."/>
        </authorList>
    </citation>
    <scope>NUCLEOTIDE SEQUENCE [LARGE SCALE GENOMIC DNA]</scope>
    <source>
        <strain evidence="1 2">SF-557</strain>
    </source>
</reference>
<proteinExistence type="predicted"/>
<dbReference type="Proteomes" id="UP000450000">
    <property type="component" value="Unassembled WGS sequence"/>
</dbReference>
<name>A0A6N7KVU9_9ACTN</name>
<keyword evidence="2" id="KW-1185">Reference proteome</keyword>
<organism evidence="1 2">
    <name type="scientific">Streptomyces kaniharaensis</name>
    <dbReference type="NCBI Taxonomy" id="212423"/>
    <lineage>
        <taxon>Bacteria</taxon>
        <taxon>Bacillati</taxon>
        <taxon>Actinomycetota</taxon>
        <taxon>Actinomycetes</taxon>
        <taxon>Kitasatosporales</taxon>
        <taxon>Streptomycetaceae</taxon>
        <taxon>Streptomyces</taxon>
    </lineage>
</organism>
<dbReference type="AlphaFoldDB" id="A0A6N7KVU9"/>
<protein>
    <submittedName>
        <fullName evidence="1">Uncharacterized protein</fullName>
    </submittedName>
</protein>
<comment type="caution">
    <text evidence="1">The sequence shown here is derived from an EMBL/GenBank/DDBJ whole genome shotgun (WGS) entry which is preliminary data.</text>
</comment>
<dbReference type="OrthoDB" id="4192788at2"/>
<evidence type="ECO:0000313" key="1">
    <source>
        <dbReference type="EMBL" id="MQS15591.1"/>
    </source>
</evidence>
<gene>
    <name evidence="1" type="ORF">F7Q99_25795</name>
</gene>
<dbReference type="EMBL" id="WBOF01000001">
    <property type="protein sequence ID" value="MQS15591.1"/>
    <property type="molecule type" value="Genomic_DNA"/>
</dbReference>